<dbReference type="InterPro" id="IPR001509">
    <property type="entry name" value="Epimerase_deHydtase"/>
</dbReference>
<dbReference type="Pfam" id="PF01370">
    <property type="entry name" value="Epimerase"/>
    <property type="match status" value="1"/>
</dbReference>
<evidence type="ECO:0000313" key="2">
    <source>
        <dbReference type="EMBL" id="GGA22208.1"/>
    </source>
</evidence>
<evidence type="ECO:0000313" key="3">
    <source>
        <dbReference type="Proteomes" id="UP000620046"/>
    </source>
</evidence>
<name>A0ABQ1FNW3_9GAMM</name>
<reference evidence="3" key="1">
    <citation type="journal article" date="2019" name="Int. J. Syst. Evol. Microbiol.">
        <title>The Global Catalogue of Microorganisms (GCM) 10K type strain sequencing project: providing services to taxonomists for standard genome sequencing and annotation.</title>
        <authorList>
            <consortium name="The Broad Institute Genomics Platform"/>
            <consortium name="The Broad Institute Genome Sequencing Center for Infectious Disease"/>
            <person name="Wu L."/>
            <person name="Ma J."/>
        </authorList>
    </citation>
    <scope>NUCLEOTIDE SEQUENCE [LARGE SCALE GENOMIC DNA]</scope>
    <source>
        <strain evidence="3">CGMCC 1.15439</strain>
    </source>
</reference>
<dbReference type="EMBL" id="BMJA01000001">
    <property type="protein sequence ID" value="GGA22208.1"/>
    <property type="molecule type" value="Genomic_DNA"/>
</dbReference>
<feature type="domain" description="NAD-dependent epimerase/dehydratase" evidence="1">
    <location>
        <begin position="4"/>
        <end position="228"/>
    </location>
</feature>
<gene>
    <name evidence="2" type="ORF">GCM10010981_08000</name>
</gene>
<dbReference type="Proteomes" id="UP000620046">
    <property type="component" value="Unassembled WGS sequence"/>
</dbReference>
<dbReference type="PANTHER" id="PTHR43245:SF24">
    <property type="entry name" value="DEHYDROGENASE"/>
    <property type="match status" value="1"/>
</dbReference>
<dbReference type="Gene3D" id="3.40.50.720">
    <property type="entry name" value="NAD(P)-binding Rossmann-like Domain"/>
    <property type="match status" value="1"/>
</dbReference>
<dbReference type="PANTHER" id="PTHR43245">
    <property type="entry name" value="BIFUNCTIONAL POLYMYXIN RESISTANCE PROTEIN ARNA"/>
    <property type="match status" value="1"/>
</dbReference>
<organism evidence="2 3">
    <name type="scientific">Dyella nitratireducens</name>
    <dbReference type="NCBI Taxonomy" id="1849580"/>
    <lineage>
        <taxon>Bacteria</taxon>
        <taxon>Pseudomonadati</taxon>
        <taxon>Pseudomonadota</taxon>
        <taxon>Gammaproteobacteria</taxon>
        <taxon>Lysobacterales</taxon>
        <taxon>Rhodanobacteraceae</taxon>
        <taxon>Dyella</taxon>
    </lineage>
</organism>
<sequence length="331" mass="36146">MARILVTGASGFIGSHVARALSVAGHDVLATGRDVTRLAGFAMSPITVATADIASDPLEKLVASRDAVVHCAALSSPWGARGAFQRANVHATGRLLHAAHEAGVGRFVHLSSPSIYFRLADQFNIPEAFTPPRRWINAYAETKWQSEQRVADTRYAAMSRIILRPRAVFGEGDRAIFPRILNLARRGWFPQIGNGQALIDTTYVGNVADAVVTALSVPANPTTKVFNITNGEPMPVRELLNQLFAALDMKVRWVQLPRPVAVTLGTLAEGIARIRPGQPEPRLSRYGVGVLGYTQTLDISHARTVLGYQPRVSIDEGIRRFSQWWRAHGPH</sequence>
<accession>A0ABQ1FNW3</accession>
<evidence type="ECO:0000259" key="1">
    <source>
        <dbReference type="Pfam" id="PF01370"/>
    </source>
</evidence>
<protein>
    <submittedName>
        <fullName evidence="2">3-beta hydroxysteroid dehydrogenase</fullName>
    </submittedName>
</protein>
<dbReference type="SUPFAM" id="SSF51735">
    <property type="entry name" value="NAD(P)-binding Rossmann-fold domains"/>
    <property type="match status" value="1"/>
</dbReference>
<proteinExistence type="predicted"/>
<dbReference type="InterPro" id="IPR036291">
    <property type="entry name" value="NAD(P)-bd_dom_sf"/>
</dbReference>
<keyword evidence="3" id="KW-1185">Reference proteome</keyword>
<dbReference type="RefSeq" id="WP_188792961.1">
    <property type="nucleotide sequence ID" value="NZ_BMJA01000001.1"/>
</dbReference>
<comment type="caution">
    <text evidence="2">The sequence shown here is derived from an EMBL/GenBank/DDBJ whole genome shotgun (WGS) entry which is preliminary data.</text>
</comment>
<dbReference type="InterPro" id="IPR050177">
    <property type="entry name" value="Lipid_A_modif_metabolic_enz"/>
</dbReference>